<evidence type="ECO:0000313" key="1">
    <source>
        <dbReference type="EMBL" id="TMS56767.1"/>
    </source>
</evidence>
<organism evidence="1 2">
    <name type="scientific">Imbroritus primus</name>
    <dbReference type="NCBI Taxonomy" id="3058603"/>
    <lineage>
        <taxon>Bacteria</taxon>
        <taxon>Pseudomonadati</taxon>
        <taxon>Pseudomonadota</taxon>
        <taxon>Betaproteobacteria</taxon>
        <taxon>Burkholderiales</taxon>
        <taxon>Burkholderiaceae</taxon>
        <taxon>Imbroritus</taxon>
    </lineage>
</organism>
<keyword evidence="2" id="KW-1185">Reference proteome</keyword>
<dbReference type="EMBL" id="AKCV02000026">
    <property type="protein sequence ID" value="TMS56767.1"/>
    <property type="molecule type" value="Genomic_DNA"/>
</dbReference>
<name>A0ACD3SKN0_9BURK</name>
<sequence>MGPADQGGQHHRAISNTTTVFRHRNRSGAGIMAQRCLLPSGNTQQHTATPVTRFTSAETCMSDALVTLERSNAIVTITINNPPVNAVSSRVLNALIDAFDAAERDPEARCIIFTGAGSKAFSAGGDLREEKDFGSAEASRAFRALGRKTLNRIEACKLPVISAIHGYCIGGGTALAWVCDIRLAADNTVFRAADAHLGMLPSWGMGLTRLPRFVGRNHALDILLTGYDFDAQRAYELGLVTKVVPREQLMEEARTIAARIAKASPTAILATRQAVARNLRESWDAMVECENELCEMMFAHPDALEGPRAFSEKREPQYRSLHEN</sequence>
<accession>A0ACD3SKN0</accession>
<dbReference type="Proteomes" id="UP000004277">
    <property type="component" value="Unassembled WGS sequence"/>
</dbReference>
<proteinExistence type="predicted"/>
<comment type="caution">
    <text evidence="1">The sequence shown here is derived from an EMBL/GenBank/DDBJ whole genome shotgun (WGS) entry which is preliminary data.</text>
</comment>
<reference evidence="1" key="1">
    <citation type="submission" date="2019-05" db="EMBL/GenBank/DDBJ databases">
        <title>Revised genome assembly of Burkholderiaceae (previously Ralstonia) sp. PBA.</title>
        <authorList>
            <person name="Gan H.M."/>
        </authorList>
    </citation>
    <scope>NUCLEOTIDE SEQUENCE</scope>
    <source>
        <strain evidence="1">PBA</strain>
    </source>
</reference>
<gene>
    <name evidence="1" type="ORF">MW7_016985</name>
</gene>
<evidence type="ECO:0000313" key="2">
    <source>
        <dbReference type="Proteomes" id="UP000004277"/>
    </source>
</evidence>
<protein>
    <submittedName>
        <fullName evidence="1">Enoyl-CoA hydratase/isomerase family protein</fullName>
    </submittedName>
</protein>